<dbReference type="GO" id="GO:0016791">
    <property type="term" value="F:phosphatase activity"/>
    <property type="evidence" value="ECO:0007669"/>
    <property type="project" value="TreeGrafter"/>
</dbReference>
<accession>A0A4Z0D9J0</accession>
<dbReference type="SMART" id="SM00855">
    <property type="entry name" value="PGAM"/>
    <property type="match status" value="1"/>
</dbReference>
<dbReference type="Proteomes" id="UP000298381">
    <property type="component" value="Unassembled WGS sequence"/>
</dbReference>
<comment type="caution">
    <text evidence="3">The sequence shown here is derived from an EMBL/GenBank/DDBJ whole genome shotgun (WGS) entry which is preliminary data.</text>
</comment>
<dbReference type="CDD" id="cd07067">
    <property type="entry name" value="HP_PGM_like"/>
    <property type="match status" value="1"/>
</dbReference>
<keyword evidence="4" id="KW-1185">Reference proteome</keyword>
<name>A0A4Z0D9J0_9FIRM</name>
<dbReference type="RefSeq" id="WP_135269733.1">
    <property type="nucleotide sequence ID" value="NZ_SRIB01000001.1"/>
</dbReference>
<gene>
    <name evidence="3" type="ORF">E4100_00070</name>
</gene>
<evidence type="ECO:0000313" key="4">
    <source>
        <dbReference type="Proteomes" id="UP000298381"/>
    </source>
</evidence>
<evidence type="ECO:0000256" key="1">
    <source>
        <dbReference type="PIRSR" id="PIRSR613078-1"/>
    </source>
</evidence>
<dbReference type="Pfam" id="PF00300">
    <property type="entry name" value="His_Phos_1"/>
    <property type="match status" value="1"/>
</dbReference>
<dbReference type="InterPro" id="IPR013078">
    <property type="entry name" value="His_Pase_superF_clade-1"/>
</dbReference>
<reference evidence="3 4" key="1">
    <citation type="submission" date="2019-03" db="EMBL/GenBank/DDBJ databases">
        <title>Draft genome sequence data and analysis of a Fermenting Bacterium, Soehngenia longevitae strain 1933PT, isolated from petroleum reservoir in Azerbaijan.</title>
        <authorList>
            <person name="Grouzdev D.S."/>
            <person name="Bidzhieva S.K."/>
            <person name="Sokolova D.S."/>
            <person name="Tourova T.P."/>
            <person name="Poltaraus A.B."/>
            <person name="Nazina T.N."/>
        </authorList>
    </citation>
    <scope>NUCLEOTIDE SEQUENCE [LARGE SCALE GENOMIC DNA]</scope>
    <source>
        <strain evidence="3 4">1933P</strain>
    </source>
</reference>
<dbReference type="AlphaFoldDB" id="A0A4Z0D9J0"/>
<dbReference type="InterPro" id="IPR029033">
    <property type="entry name" value="His_PPase_superfam"/>
</dbReference>
<sequence length="189" mass="21910">MDIILIRHGESEDNIKRVLSTDETPLTKKGEMQIERIKPLVAELDFKDVYISPLKRTIMTSEILEINGSLENRVREIDFGIFKGLGYEEFMKVYPEEGKKWVSDIKNYQIPNGESLKMTYQRVVDFLEEIINIGENSLVITHEGIIKLAFSWVFDSDEYFNKFMASNGSVNIISIDKDYKFIKKLNARG</sequence>
<organism evidence="3 4">
    <name type="scientific">Soehngenia longivitae</name>
    <dbReference type="NCBI Taxonomy" id="2562294"/>
    <lineage>
        <taxon>Bacteria</taxon>
        <taxon>Bacillati</taxon>
        <taxon>Bacillota</taxon>
        <taxon>Tissierellia</taxon>
        <taxon>Tissierellales</taxon>
        <taxon>Tissierellaceae</taxon>
        <taxon>Soehngenia</taxon>
    </lineage>
</organism>
<feature type="active site" description="Proton donor/acceptor" evidence="1">
    <location>
        <position position="76"/>
    </location>
</feature>
<dbReference type="PANTHER" id="PTHR48100:SF10">
    <property type="entry name" value="2-CARBOXY-D-ARABINITOL-1-PHOSPHATASE-RELATED"/>
    <property type="match status" value="1"/>
</dbReference>
<dbReference type="PANTHER" id="PTHR48100">
    <property type="entry name" value="BROAD-SPECIFICITY PHOSPHATASE YOR283W-RELATED"/>
    <property type="match status" value="1"/>
</dbReference>
<protein>
    <submittedName>
        <fullName evidence="3">Histidine phosphatase family protein</fullName>
    </submittedName>
</protein>
<dbReference type="Gene3D" id="3.40.50.1240">
    <property type="entry name" value="Phosphoglycerate mutase-like"/>
    <property type="match status" value="1"/>
</dbReference>
<feature type="binding site" evidence="2">
    <location>
        <position position="56"/>
    </location>
    <ligand>
        <name>substrate</name>
    </ligand>
</feature>
<dbReference type="OrthoDB" id="7925971at2"/>
<dbReference type="EMBL" id="SRIB01000001">
    <property type="protein sequence ID" value="TFZ41578.1"/>
    <property type="molecule type" value="Genomic_DNA"/>
</dbReference>
<dbReference type="InterPro" id="IPR001345">
    <property type="entry name" value="PG/BPGM_mutase_AS"/>
</dbReference>
<evidence type="ECO:0000313" key="3">
    <source>
        <dbReference type="EMBL" id="TFZ41578.1"/>
    </source>
</evidence>
<feature type="active site" description="Tele-phosphohistidine intermediate" evidence="1">
    <location>
        <position position="8"/>
    </location>
</feature>
<evidence type="ECO:0000256" key="2">
    <source>
        <dbReference type="PIRSR" id="PIRSR613078-2"/>
    </source>
</evidence>
<dbReference type="PROSITE" id="PS00175">
    <property type="entry name" value="PG_MUTASE"/>
    <property type="match status" value="1"/>
</dbReference>
<feature type="binding site" evidence="2">
    <location>
        <begin position="7"/>
        <end position="14"/>
    </location>
    <ligand>
        <name>substrate</name>
    </ligand>
</feature>
<dbReference type="InterPro" id="IPR050275">
    <property type="entry name" value="PGM_Phosphatase"/>
</dbReference>
<dbReference type="SUPFAM" id="SSF53254">
    <property type="entry name" value="Phosphoglycerate mutase-like"/>
    <property type="match status" value="1"/>
</dbReference>
<proteinExistence type="predicted"/>